<dbReference type="AlphaFoldDB" id="A0A0B1RZK4"/>
<dbReference type="EMBL" id="KN610110">
    <property type="protein sequence ID" value="KHJ78099.1"/>
    <property type="molecule type" value="Genomic_DNA"/>
</dbReference>
<keyword evidence="2" id="KW-1185">Reference proteome</keyword>
<evidence type="ECO:0000313" key="1">
    <source>
        <dbReference type="EMBL" id="KHJ78099.1"/>
    </source>
</evidence>
<evidence type="ECO:0000313" key="2">
    <source>
        <dbReference type="Proteomes" id="UP000053660"/>
    </source>
</evidence>
<gene>
    <name evidence="1" type="ORF">OESDEN_22281</name>
</gene>
<organism evidence="1 2">
    <name type="scientific">Oesophagostomum dentatum</name>
    <name type="common">Nodular worm</name>
    <dbReference type="NCBI Taxonomy" id="61180"/>
    <lineage>
        <taxon>Eukaryota</taxon>
        <taxon>Metazoa</taxon>
        <taxon>Ecdysozoa</taxon>
        <taxon>Nematoda</taxon>
        <taxon>Chromadorea</taxon>
        <taxon>Rhabditida</taxon>
        <taxon>Rhabditina</taxon>
        <taxon>Rhabditomorpha</taxon>
        <taxon>Strongyloidea</taxon>
        <taxon>Strongylidae</taxon>
        <taxon>Oesophagostomum</taxon>
    </lineage>
</organism>
<name>A0A0B1RZK4_OESDE</name>
<sequence length="65" mass="7631">MHLFKGPNRYLTPNCDPRSLGTYRNLQELAALSRKERLVEEIQEKEEIHTTLTSIYLHVSFADKK</sequence>
<accession>A0A0B1RZK4</accession>
<protein>
    <submittedName>
        <fullName evidence="1">Uncharacterized protein</fullName>
    </submittedName>
</protein>
<reference evidence="1 2" key="1">
    <citation type="submission" date="2014-03" db="EMBL/GenBank/DDBJ databases">
        <title>Draft genome of the hookworm Oesophagostomum dentatum.</title>
        <authorList>
            <person name="Mitreva M."/>
        </authorList>
    </citation>
    <scope>NUCLEOTIDE SEQUENCE [LARGE SCALE GENOMIC DNA]</scope>
    <source>
        <strain evidence="1 2">OD-Hann</strain>
    </source>
</reference>
<dbReference type="Proteomes" id="UP000053660">
    <property type="component" value="Unassembled WGS sequence"/>
</dbReference>
<proteinExistence type="predicted"/>